<feature type="domain" description="Arrestin C-terminal-like" evidence="2">
    <location>
        <begin position="250"/>
        <end position="397"/>
    </location>
</feature>
<evidence type="ECO:0000313" key="3">
    <source>
        <dbReference type="EMBL" id="CAB4254533.1"/>
    </source>
</evidence>
<proteinExistence type="predicted"/>
<feature type="region of interest" description="Disordered" evidence="1">
    <location>
        <begin position="590"/>
        <end position="612"/>
    </location>
</feature>
<dbReference type="SMART" id="SM01017">
    <property type="entry name" value="Arrestin_C"/>
    <property type="match status" value="1"/>
</dbReference>
<dbReference type="GO" id="GO:0031625">
    <property type="term" value="F:ubiquitin protein ligase binding"/>
    <property type="evidence" value="ECO:0007669"/>
    <property type="project" value="TreeGrafter"/>
</dbReference>
<dbReference type="PANTHER" id="PTHR11188">
    <property type="entry name" value="ARRESTIN DOMAIN CONTAINING PROTEIN"/>
    <property type="match status" value="1"/>
</dbReference>
<dbReference type="PANTHER" id="PTHR11188:SF17">
    <property type="entry name" value="FI21816P1"/>
    <property type="match status" value="1"/>
</dbReference>
<dbReference type="GO" id="GO:0016874">
    <property type="term" value="F:ligase activity"/>
    <property type="evidence" value="ECO:0007669"/>
    <property type="project" value="UniProtKB-KW"/>
</dbReference>
<dbReference type="RefSeq" id="XP_041406377.1">
    <property type="nucleotide sequence ID" value="XM_041550443.1"/>
</dbReference>
<keyword evidence="3" id="KW-0436">Ligase</keyword>
<dbReference type="GO" id="GO:0005829">
    <property type="term" value="C:cytosol"/>
    <property type="evidence" value="ECO:0007669"/>
    <property type="project" value="TreeGrafter"/>
</dbReference>
<keyword evidence="4" id="KW-1185">Reference proteome</keyword>
<organism evidence="3 4">
    <name type="scientific">Maudiozyma barnettii</name>
    <dbReference type="NCBI Taxonomy" id="61262"/>
    <lineage>
        <taxon>Eukaryota</taxon>
        <taxon>Fungi</taxon>
        <taxon>Dikarya</taxon>
        <taxon>Ascomycota</taxon>
        <taxon>Saccharomycotina</taxon>
        <taxon>Saccharomycetes</taxon>
        <taxon>Saccharomycetales</taxon>
        <taxon>Saccharomycetaceae</taxon>
        <taxon>Maudiozyma</taxon>
    </lineage>
</organism>
<dbReference type="Gene3D" id="2.60.40.640">
    <property type="match status" value="1"/>
</dbReference>
<dbReference type="AlphaFoldDB" id="A0A8H2VFZ9"/>
<dbReference type="SUPFAM" id="SSF81296">
    <property type="entry name" value="E set domains"/>
    <property type="match status" value="1"/>
</dbReference>
<dbReference type="Proteomes" id="UP000644660">
    <property type="component" value="Unassembled WGS sequence"/>
</dbReference>
<dbReference type="GO" id="GO:0070086">
    <property type="term" value="P:ubiquitin-dependent endocytosis"/>
    <property type="evidence" value="ECO:0007669"/>
    <property type="project" value="TreeGrafter"/>
</dbReference>
<dbReference type="InterPro" id="IPR011022">
    <property type="entry name" value="Arrestin_C-like"/>
</dbReference>
<name>A0A8H2VFZ9_9SACH</name>
<protein>
    <submittedName>
        <fullName evidence="3">Similar to Saccharomyces cerevisiae YFR022W ROG3 Protein that binds the ubiquitin ligase Rsp5p via its 2 PY motifs</fullName>
    </submittedName>
</protein>
<dbReference type="EMBL" id="CAEFZW010000004">
    <property type="protein sequence ID" value="CAB4254533.1"/>
    <property type="molecule type" value="Genomic_DNA"/>
</dbReference>
<accession>A0A8H2VFZ9</accession>
<dbReference type="Pfam" id="PF02752">
    <property type="entry name" value="Arrestin_C"/>
    <property type="match status" value="1"/>
</dbReference>
<comment type="caution">
    <text evidence="3">The sequence shown here is derived from an EMBL/GenBank/DDBJ whole genome shotgun (WGS) entry which is preliminary data.</text>
</comment>
<evidence type="ECO:0000256" key="1">
    <source>
        <dbReference type="SAM" id="MobiDB-lite"/>
    </source>
</evidence>
<dbReference type="GO" id="GO:0005886">
    <property type="term" value="C:plasma membrane"/>
    <property type="evidence" value="ECO:0007669"/>
    <property type="project" value="TreeGrafter"/>
</dbReference>
<dbReference type="InterPro" id="IPR014756">
    <property type="entry name" value="Ig_E-set"/>
</dbReference>
<sequence>MQFNNKDPTIDITIQSGKDGVIVLKGPPENAAPVLLSGVITLTTSETVKVKSVSLRLTGRMNYNVPIIPANPQIGLKVLTVDKWLYHHKWDDFNIESYFKSLYKNYQSKTPIVDSKNLRANIISAYNSNGKMKRPKSTTSLLTLRTTGNSSNSSINNNNGNSGTLPFQRRKSHTLLKGKYEFPFTSVLPGDINETIDGLPNTNVSYYLEAIIERSNGKSDLYCRKYVRIIRTITPDIPEISETINVSDTWTDRIFYSMSVAAKTLAIGSKIPINISIIPLKSEIKLGAIRISLYETAEYCYKGIRSKVDRVVARVKLENPEKMLVKLMHDDKFQEKWELDVPFRIPANLSKCTQDCQIVSEVRVTHKFKFSINFTNPDGHVSRLKANIPVTLFISEFIPLKVKGMKSTTDFTCITKDIKKQHATDEPKETIFQAGHVGLISAQYDNESILPVNALNDLLSPPEYENHVFDRRFCNDLDVDSALLPPPSDIAPDLLPYEAVDDKFFPTDILRDIDMDLSNHRRMSDASCQTMPEMQFSSLDTAIEDTQVNETNIQQQNQNEIMSNVGNYTLCSTNSIHSYSHSNLQVDNIPSNKTNMNRSETHNPPPPSYMEEDHTMQRASVNTIVQEHHPRRFRSSSLAHYLPIMEAVPGHTPNSSQDIVRSAPRTFRNRSSSTSSNNPFLNDINITEAIDIAVEETIQRFSRVGDSSNSRDIFNLPTSNQMFHNISEPFEKFNNPDRLRYSITDNMNSTKVDLIPRRDLLRVEPKLDQVTTSSNN</sequence>
<dbReference type="InterPro" id="IPR014752">
    <property type="entry name" value="Arrestin-like_C"/>
</dbReference>
<evidence type="ECO:0000259" key="2">
    <source>
        <dbReference type="SMART" id="SM01017"/>
    </source>
</evidence>
<evidence type="ECO:0000313" key="4">
    <source>
        <dbReference type="Proteomes" id="UP000644660"/>
    </source>
</evidence>
<gene>
    <name evidence="3" type="ORF">KABA2_04S08448</name>
</gene>
<dbReference type="OrthoDB" id="2333384at2759"/>
<feature type="region of interest" description="Disordered" evidence="1">
    <location>
        <begin position="146"/>
        <end position="167"/>
    </location>
</feature>
<dbReference type="GeneID" id="64857531"/>
<reference evidence="3 4" key="1">
    <citation type="submission" date="2020-05" db="EMBL/GenBank/DDBJ databases">
        <authorList>
            <person name="Casaregola S."/>
            <person name="Devillers H."/>
            <person name="Grondin C."/>
        </authorList>
    </citation>
    <scope>NUCLEOTIDE SEQUENCE [LARGE SCALE GENOMIC DNA]</scope>
    <source>
        <strain evidence="3 4">CLIB 1767</strain>
    </source>
</reference>
<feature type="compositionally biased region" description="Low complexity" evidence="1">
    <location>
        <begin position="146"/>
        <end position="164"/>
    </location>
</feature>
<dbReference type="InterPro" id="IPR050357">
    <property type="entry name" value="Arrestin_domain-protein"/>
</dbReference>
<dbReference type="GO" id="GO:0030674">
    <property type="term" value="F:protein-macromolecule adaptor activity"/>
    <property type="evidence" value="ECO:0007669"/>
    <property type="project" value="TreeGrafter"/>
</dbReference>